<organism evidence="3 4">
    <name type="scientific">Apiospora arundinis</name>
    <dbReference type="NCBI Taxonomy" id="335852"/>
    <lineage>
        <taxon>Eukaryota</taxon>
        <taxon>Fungi</taxon>
        <taxon>Dikarya</taxon>
        <taxon>Ascomycota</taxon>
        <taxon>Pezizomycotina</taxon>
        <taxon>Sordariomycetes</taxon>
        <taxon>Xylariomycetidae</taxon>
        <taxon>Amphisphaeriales</taxon>
        <taxon>Apiosporaceae</taxon>
        <taxon>Apiospora</taxon>
    </lineage>
</organism>
<keyword evidence="2" id="KW-1133">Transmembrane helix</keyword>
<accession>A0ABR2J7B6</accession>
<feature type="compositionally biased region" description="Low complexity" evidence="1">
    <location>
        <begin position="73"/>
        <end position="84"/>
    </location>
</feature>
<evidence type="ECO:0000313" key="4">
    <source>
        <dbReference type="Proteomes" id="UP001390339"/>
    </source>
</evidence>
<feature type="region of interest" description="Disordered" evidence="1">
    <location>
        <begin position="51"/>
        <end position="94"/>
    </location>
</feature>
<feature type="transmembrane region" description="Helical" evidence="2">
    <location>
        <begin position="322"/>
        <end position="346"/>
    </location>
</feature>
<keyword evidence="2" id="KW-0472">Membrane</keyword>
<evidence type="ECO:0000313" key="3">
    <source>
        <dbReference type="EMBL" id="KAK8873679.1"/>
    </source>
</evidence>
<name>A0ABR2J7B6_9PEZI</name>
<evidence type="ECO:0000256" key="1">
    <source>
        <dbReference type="SAM" id="MobiDB-lite"/>
    </source>
</evidence>
<dbReference type="Proteomes" id="UP001390339">
    <property type="component" value="Unassembled WGS sequence"/>
</dbReference>
<dbReference type="EMBL" id="JAPCWZ010000003">
    <property type="protein sequence ID" value="KAK8873679.1"/>
    <property type="molecule type" value="Genomic_DNA"/>
</dbReference>
<proteinExistence type="predicted"/>
<keyword evidence="4" id="KW-1185">Reference proteome</keyword>
<protein>
    <submittedName>
        <fullName evidence="3">Uncharacterized protein</fullName>
    </submittedName>
</protein>
<gene>
    <name evidence="3" type="ORF">PGQ11_004193</name>
</gene>
<comment type="caution">
    <text evidence="3">The sequence shown here is derived from an EMBL/GenBank/DDBJ whole genome shotgun (WGS) entry which is preliminary data.</text>
</comment>
<keyword evidence="2" id="KW-0812">Transmembrane</keyword>
<sequence length="456" mass="48829">MPRPRPLQICQLCDAVATRRLTTTRAALTAPNLVKPQGILFGATRGVATRTTTSANSSWRAAAVPKSPKGTKAAVASESNANSARLGSRGTPTSSRVARAELSSLTDMMAYLENNKVKVTGHDNRIPAEADVSAALQACRVVADYITDESVQPQISHMVNELDSTAANLLSLDGNERSSGAPVPSSRSSNTGDVDGNISAQVRQMIDKISDTAYATLVHPTVFITPSLLRQYVEVQAVLGKSETLPKVFQLYVSKPVPNEASGSVSYTQQNPNKASNAIDSEVIETALDTAVEAKNLDAAVGIIENSYTTPAFIRAKLLRKAMVPSAALAATPLAAYGLASNFSILQNAMDPAMATKVAFVGILAYVGFTASIGVVAVATANDQMKRVTWAPGIPLRMRWVREEERAALDKVACAWGFQEKWRQGEEEGAEWEALREYIGQKGMVLDRTELMEGME</sequence>
<reference evidence="3 4" key="1">
    <citation type="journal article" date="2024" name="IMA Fungus">
        <title>Apiospora arundinis, a panoply of carbohydrate-active enzymes and secondary metabolites.</title>
        <authorList>
            <person name="Sorensen T."/>
            <person name="Petersen C."/>
            <person name="Muurmann A.T."/>
            <person name="Christiansen J.V."/>
            <person name="Brundto M.L."/>
            <person name="Overgaard C.K."/>
            <person name="Boysen A.T."/>
            <person name="Wollenberg R.D."/>
            <person name="Larsen T.O."/>
            <person name="Sorensen J.L."/>
            <person name="Nielsen K.L."/>
            <person name="Sondergaard T.E."/>
        </authorList>
    </citation>
    <scope>NUCLEOTIDE SEQUENCE [LARGE SCALE GENOMIC DNA]</scope>
    <source>
        <strain evidence="3 4">AAU 773</strain>
    </source>
</reference>
<feature type="transmembrane region" description="Helical" evidence="2">
    <location>
        <begin position="358"/>
        <end position="379"/>
    </location>
</feature>
<evidence type="ECO:0000256" key="2">
    <source>
        <dbReference type="SAM" id="Phobius"/>
    </source>
</evidence>
<feature type="region of interest" description="Disordered" evidence="1">
    <location>
        <begin position="174"/>
        <end position="196"/>
    </location>
</feature>
<feature type="compositionally biased region" description="Low complexity" evidence="1">
    <location>
        <begin position="177"/>
        <end position="189"/>
    </location>
</feature>